<organism evidence="6 7">
    <name type="scientific">Streptantibioticus parmotrematis</name>
    <dbReference type="NCBI Taxonomy" id="2873249"/>
    <lineage>
        <taxon>Bacteria</taxon>
        <taxon>Bacillati</taxon>
        <taxon>Actinomycetota</taxon>
        <taxon>Actinomycetes</taxon>
        <taxon>Kitasatosporales</taxon>
        <taxon>Streptomycetaceae</taxon>
        <taxon>Streptantibioticus</taxon>
    </lineage>
</organism>
<keyword evidence="4 5" id="KW-0472">Membrane</keyword>
<dbReference type="RefSeq" id="WP_222982415.1">
    <property type="nucleotide sequence ID" value="NZ_JAINVZ010000039.1"/>
</dbReference>
<protein>
    <recommendedName>
        <fullName evidence="8">Integral membrane protein</fullName>
    </recommendedName>
</protein>
<evidence type="ECO:0008006" key="8">
    <source>
        <dbReference type="Google" id="ProtNLM"/>
    </source>
</evidence>
<gene>
    <name evidence="6" type="ORF">K7472_31070</name>
</gene>
<comment type="caution">
    <text evidence="6">The sequence shown here is derived from an EMBL/GenBank/DDBJ whole genome shotgun (WGS) entry which is preliminary data.</text>
</comment>
<evidence type="ECO:0000313" key="7">
    <source>
        <dbReference type="Proteomes" id="UP001198565"/>
    </source>
</evidence>
<keyword evidence="2 5" id="KW-0812">Transmembrane</keyword>
<dbReference type="PANTHER" id="PTHR35529:SF2">
    <property type="entry name" value="SPORULATION PROTEIN YTAF-RELATED"/>
    <property type="match status" value="1"/>
</dbReference>
<evidence type="ECO:0000256" key="5">
    <source>
        <dbReference type="SAM" id="Phobius"/>
    </source>
</evidence>
<reference evidence="6 7" key="1">
    <citation type="submission" date="2021-08" db="EMBL/GenBank/DDBJ databases">
        <title>Streptomyces sp. PTM05 isolated from lichen.</title>
        <authorList>
            <person name="Somphong A."/>
            <person name="Phongsopitanun W."/>
            <person name="Tanasupawat S."/>
        </authorList>
    </citation>
    <scope>NUCLEOTIDE SEQUENCE [LARGE SCALE GENOMIC DNA]</scope>
    <source>
        <strain evidence="6 7">Ptm05</strain>
    </source>
</reference>
<evidence type="ECO:0000313" key="6">
    <source>
        <dbReference type="EMBL" id="MBY8889252.1"/>
    </source>
</evidence>
<feature type="transmembrane region" description="Helical" evidence="5">
    <location>
        <begin position="39"/>
        <end position="57"/>
    </location>
</feature>
<keyword evidence="1" id="KW-1003">Cell membrane</keyword>
<evidence type="ECO:0000256" key="4">
    <source>
        <dbReference type="ARBA" id="ARBA00023136"/>
    </source>
</evidence>
<evidence type="ECO:0000256" key="3">
    <source>
        <dbReference type="ARBA" id="ARBA00022989"/>
    </source>
</evidence>
<proteinExistence type="predicted"/>
<dbReference type="PANTHER" id="PTHR35529">
    <property type="entry name" value="MANGANESE EFFLUX PUMP MNTP-RELATED"/>
    <property type="match status" value="1"/>
</dbReference>
<dbReference type="InterPro" id="IPR003810">
    <property type="entry name" value="Mntp/YtaF"/>
</dbReference>
<sequence>MSWVNGFITANLIGIGTNFDNSGIGVAYGTAKIKFPHRINALVNAIGFASAFLGAYVGDATAGYFPQTAARWTASAVLACVGLIYWYSAYVRPRLRKQKRDVSLPHPGWRQGVLLGLGLSITNVANGFGATVASSAPLWSIVIAITAWGYVMIWLGNVLGIGLLSKLVGTYAPLVGGLLLLVVAGHEALG</sequence>
<keyword evidence="7" id="KW-1185">Reference proteome</keyword>
<evidence type="ECO:0000256" key="2">
    <source>
        <dbReference type="ARBA" id="ARBA00022692"/>
    </source>
</evidence>
<dbReference type="EMBL" id="JAINVZ010000039">
    <property type="protein sequence ID" value="MBY8889252.1"/>
    <property type="molecule type" value="Genomic_DNA"/>
</dbReference>
<dbReference type="Proteomes" id="UP001198565">
    <property type="component" value="Unassembled WGS sequence"/>
</dbReference>
<evidence type="ECO:0000256" key="1">
    <source>
        <dbReference type="ARBA" id="ARBA00022475"/>
    </source>
</evidence>
<feature type="transmembrane region" description="Helical" evidence="5">
    <location>
        <begin position="69"/>
        <end position="91"/>
    </location>
</feature>
<feature type="transmembrane region" description="Helical" evidence="5">
    <location>
        <begin position="112"/>
        <end position="132"/>
    </location>
</feature>
<name>A0ABS7R1D1_9ACTN</name>
<keyword evidence="3 5" id="KW-1133">Transmembrane helix</keyword>
<accession>A0ABS7R1D1</accession>
<feature type="transmembrane region" description="Helical" evidence="5">
    <location>
        <begin position="138"/>
        <end position="164"/>
    </location>
</feature>
<feature type="transmembrane region" description="Helical" evidence="5">
    <location>
        <begin position="171"/>
        <end position="189"/>
    </location>
</feature>